<dbReference type="Proteomes" id="UP001241758">
    <property type="component" value="Unassembled WGS sequence"/>
</dbReference>
<feature type="transmembrane region" description="Helical" evidence="1">
    <location>
        <begin position="198"/>
        <end position="221"/>
    </location>
</feature>
<feature type="transmembrane region" description="Helical" evidence="1">
    <location>
        <begin position="58"/>
        <end position="78"/>
    </location>
</feature>
<dbReference type="EMBL" id="JASCTH010000002">
    <property type="protein sequence ID" value="MDI6097781.1"/>
    <property type="molecule type" value="Genomic_DNA"/>
</dbReference>
<feature type="transmembrane region" description="Helical" evidence="1">
    <location>
        <begin position="140"/>
        <end position="158"/>
    </location>
</feature>
<dbReference type="PROSITE" id="PS51257">
    <property type="entry name" value="PROKAR_LIPOPROTEIN"/>
    <property type="match status" value="1"/>
</dbReference>
<evidence type="ECO:0000256" key="1">
    <source>
        <dbReference type="SAM" id="Phobius"/>
    </source>
</evidence>
<proteinExistence type="predicted"/>
<accession>A0ABT6WDH3</accession>
<protein>
    <submittedName>
        <fullName evidence="2">Uncharacterized protein</fullName>
    </submittedName>
</protein>
<keyword evidence="1" id="KW-0812">Transmembrane</keyword>
<feature type="transmembrane region" description="Helical" evidence="1">
    <location>
        <begin position="227"/>
        <end position="246"/>
    </location>
</feature>
<organism evidence="2 3">
    <name type="scientific">Actinoplanes sandaracinus</name>
    <dbReference type="NCBI Taxonomy" id="3045177"/>
    <lineage>
        <taxon>Bacteria</taxon>
        <taxon>Bacillati</taxon>
        <taxon>Actinomycetota</taxon>
        <taxon>Actinomycetes</taxon>
        <taxon>Micromonosporales</taxon>
        <taxon>Micromonosporaceae</taxon>
        <taxon>Actinoplanes</taxon>
    </lineage>
</organism>
<comment type="caution">
    <text evidence="2">The sequence shown here is derived from an EMBL/GenBank/DDBJ whole genome shotgun (WGS) entry which is preliminary data.</text>
</comment>
<feature type="transmembrane region" description="Helical" evidence="1">
    <location>
        <begin position="164"/>
        <end position="186"/>
    </location>
</feature>
<feature type="transmembrane region" description="Helical" evidence="1">
    <location>
        <begin position="90"/>
        <end position="106"/>
    </location>
</feature>
<evidence type="ECO:0000313" key="3">
    <source>
        <dbReference type="Proteomes" id="UP001241758"/>
    </source>
</evidence>
<gene>
    <name evidence="2" type="ORF">QLQ12_04095</name>
</gene>
<sequence length="448" mass="48584">MTARVPAIAVPAFALSWWLACYLIGRDPGRVTLRWAATALVSYALGVAAWAIAPGSPAAEVLLCIPALCVAGAVVALLPLTPAERRPVDRGALFLGAAFLLMLVFLPQAGRLVALAPLVGGLILLWRLREQVTPTMLPPALTVMAVLCTAAMVLLLFTESGAVAAIPALGLDLLVIGYLMAVAHAAENGERLRPDLRRSLAAGLAVLVLAGAPAAATMFLAPGDDTVAVLQFVVLAAGSALAGLAAQVRRLLDRVALADDQTLRSDRSALFLNADALLRRREHRRLNSLGEPEFLRLTRRALTDFGDLNRLARSPLTDLPAVERRLAGREDQPRARARELRAVLRESVSAMRPPGPFGTTEEWRYYNVLQFCCVLGLNPYARRPRVDGMSREARLAVEWFKRYVPADVTKQWQREAAMLVAERLWTDVSSRHRALPSAEITTRSSKTP</sequence>
<feature type="transmembrane region" description="Helical" evidence="1">
    <location>
        <begin position="32"/>
        <end position="52"/>
    </location>
</feature>
<name>A0ABT6WDH3_9ACTN</name>
<dbReference type="RefSeq" id="WP_282757161.1">
    <property type="nucleotide sequence ID" value="NZ_JASCTH010000002.1"/>
</dbReference>
<feature type="transmembrane region" description="Helical" evidence="1">
    <location>
        <begin position="6"/>
        <end position="25"/>
    </location>
</feature>
<keyword evidence="3" id="KW-1185">Reference proteome</keyword>
<keyword evidence="1" id="KW-1133">Transmembrane helix</keyword>
<evidence type="ECO:0000313" key="2">
    <source>
        <dbReference type="EMBL" id="MDI6097781.1"/>
    </source>
</evidence>
<keyword evidence="1" id="KW-0472">Membrane</keyword>
<reference evidence="2 3" key="1">
    <citation type="submission" date="2023-05" db="EMBL/GenBank/DDBJ databases">
        <title>Actinoplanes sp. NEAU-A12 genome sequencing.</title>
        <authorList>
            <person name="Wang Z.-S."/>
        </authorList>
    </citation>
    <scope>NUCLEOTIDE SEQUENCE [LARGE SCALE GENOMIC DNA]</scope>
    <source>
        <strain evidence="2 3">NEAU-A12</strain>
    </source>
</reference>